<sequence length="127" mass="15030">MRKLLAIAFLSLYMFSSTECFELFKLPVLIDHFYNHKEEDKSINLWTFLCMHYAHGDVNDSDRDEDMKLPFKSIDNSSFSTITLIPNDNFELVNFKFKKEDKVKNNFYRNCFISSSHSSIWQPPKIA</sequence>
<keyword evidence="2" id="KW-1185">Reference proteome</keyword>
<dbReference type="OrthoDB" id="894042at2"/>
<proteinExistence type="predicted"/>
<organism evidence="1 2">
    <name type="scientific">Flavobacterium dankookense</name>
    <dbReference type="NCBI Taxonomy" id="706186"/>
    <lineage>
        <taxon>Bacteria</taxon>
        <taxon>Pseudomonadati</taxon>
        <taxon>Bacteroidota</taxon>
        <taxon>Flavobacteriia</taxon>
        <taxon>Flavobacteriales</taxon>
        <taxon>Flavobacteriaceae</taxon>
        <taxon>Flavobacterium</taxon>
    </lineage>
</organism>
<protein>
    <submittedName>
        <fullName evidence="1">Uncharacterized protein</fullName>
    </submittedName>
</protein>
<gene>
    <name evidence="1" type="ORF">BC748_0367</name>
</gene>
<dbReference type="AlphaFoldDB" id="A0A4R6QDL8"/>
<name>A0A4R6QDL8_9FLAO</name>
<dbReference type="EMBL" id="SNXR01000011">
    <property type="protein sequence ID" value="TDP60768.1"/>
    <property type="molecule type" value="Genomic_DNA"/>
</dbReference>
<evidence type="ECO:0000313" key="1">
    <source>
        <dbReference type="EMBL" id="TDP60768.1"/>
    </source>
</evidence>
<dbReference type="Proteomes" id="UP000295260">
    <property type="component" value="Unassembled WGS sequence"/>
</dbReference>
<accession>A0A4R6QDL8</accession>
<evidence type="ECO:0000313" key="2">
    <source>
        <dbReference type="Proteomes" id="UP000295260"/>
    </source>
</evidence>
<dbReference type="RefSeq" id="WP_133531735.1">
    <property type="nucleotide sequence ID" value="NZ_SNXR01000011.1"/>
</dbReference>
<comment type="caution">
    <text evidence="1">The sequence shown here is derived from an EMBL/GenBank/DDBJ whole genome shotgun (WGS) entry which is preliminary data.</text>
</comment>
<reference evidence="1 2" key="1">
    <citation type="submission" date="2019-03" db="EMBL/GenBank/DDBJ databases">
        <title>Genomic Encyclopedia of Archaeal and Bacterial Type Strains, Phase II (KMG-II): from individual species to whole genera.</title>
        <authorList>
            <person name="Goeker M."/>
        </authorList>
    </citation>
    <scope>NUCLEOTIDE SEQUENCE [LARGE SCALE GENOMIC DNA]</scope>
    <source>
        <strain evidence="1 2">DSM 25687</strain>
    </source>
</reference>